<protein>
    <recommendedName>
        <fullName evidence="4">Peptidase S74 domain-containing protein</fullName>
    </recommendedName>
</protein>
<keyword evidence="3" id="KW-1185">Reference proteome</keyword>
<feature type="signal peptide" evidence="1">
    <location>
        <begin position="1"/>
        <end position="22"/>
    </location>
</feature>
<evidence type="ECO:0000313" key="3">
    <source>
        <dbReference type="Proteomes" id="UP000627292"/>
    </source>
</evidence>
<feature type="chain" id="PRO_5037047448" description="Peptidase S74 domain-containing protein" evidence="1">
    <location>
        <begin position="23"/>
        <end position="410"/>
    </location>
</feature>
<keyword evidence="1" id="KW-0732">Signal</keyword>
<reference evidence="2" key="1">
    <citation type="journal article" date="2014" name="Int. J. Syst. Evol. Microbiol.">
        <title>Complete genome sequence of Corynebacterium casei LMG S-19264T (=DSM 44701T), isolated from a smear-ripened cheese.</title>
        <authorList>
            <consortium name="US DOE Joint Genome Institute (JGI-PGF)"/>
            <person name="Walter F."/>
            <person name="Albersmeier A."/>
            <person name="Kalinowski J."/>
            <person name="Ruckert C."/>
        </authorList>
    </citation>
    <scope>NUCLEOTIDE SEQUENCE</scope>
    <source>
        <strain evidence="2">CGMCC 1.15290</strain>
    </source>
</reference>
<proteinExistence type="predicted"/>
<organism evidence="2 3">
    <name type="scientific">Filimonas zeae</name>
    <dbReference type="NCBI Taxonomy" id="1737353"/>
    <lineage>
        <taxon>Bacteria</taxon>
        <taxon>Pseudomonadati</taxon>
        <taxon>Bacteroidota</taxon>
        <taxon>Chitinophagia</taxon>
        <taxon>Chitinophagales</taxon>
        <taxon>Chitinophagaceae</taxon>
        <taxon>Filimonas</taxon>
    </lineage>
</organism>
<name>A0A917IV19_9BACT</name>
<gene>
    <name evidence="2" type="ORF">GCM10011379_18480</name>
</gene>
<dbReference type="AlphaFoldDB" id="A0A917IV19"/>
<accession>A0A917IV19</accession>
<dbReference type="RefSeq" id="WP_188951745.1">
    <property type="nucleotide sequence ID" value="NZ_BMIB01000002.1"/>
</dbReference>
<dbReference type="Proteomes" id="UP000627292">
    <property type="component" value="Unassembled WGS sequence"/>
</dbReference>
<reference evidence="2" key="2">
    <citation type="submission" date="2020-09" db="EMBL/GenBank/DDBJ databases">
        <authorList>
            <person name="Sun Q."/>
            <person name="Zhou Y."/>
        </authorList>
    </citation>
    <scope>NUCLEOTIDE SEQUENCE</scope>
    <source>
        <strain evidence="2">CGMCC 1.15290</strain>
    </source>
</reference>
<sequence length="410" mass="43943">MKKIVLLLTVIFAMALSGSAQFTTTNLDYFTTVTFPGGYAIGDYVEFVKANPMSAWASGNYEISITYTRGNMAAAATFRASLSHSNPAVWREAGKVNSNKYLGTSANFTIDCNTEYTNPRFRIRAIGTGGVLTDAQVVYIRVRSVNHNLAWTTLNVTGNDVTINKFSPMTDEWSLYVGTPYSIAGANLAISAIANGNVGLGTATPAYKLDVNGTAYVSGSTISAGQVTAMNGTRLKATSGNGVQITGAAGIGIRGVGTNTTAGYAAIQTAYDNVNFLCPLTLQDQGGNVLIGKTTQTNANYKLDVNGIIRANKLVVNTTGADFVFEKGYHLPSLDSVEQYVKANQHLPGITPAAEMQKEGVEVGEQQTKLLQKIEELTLYIIEQNKKIEKQGAQLQQQGEEIKQLKAKLK</sequence>
<evidence type="ECO:0000313" key="2">
    <source>
        <dbReference type="EMBL" id="GGH65396.1"/>
    </source>
</evidence>
<dbReference type="EMBL" id="BMIB01000002">
    <property type="protein sequence ID" value="GGH65396.1"/>
    <property type="molecule type" value="Genomic_DNA"/>
</dbReference>
<comment type="caution">
    <text evidence="2">The sequence shown here is derived from an EMBL/GenBank/DDBJ whole genome shotgun (WGS) entry which is preliminary data.</text>
</comment>
<evidence type="ECO:0000256" key="1">
    <source>
        <dbReference type="SAM" id="SignalP"/>
    </source>
</evidence>
<evidence type="ECO:0008006" key="4">
    <source>
        <dbReference type="Google" id="ProtNLM"/>
    </source>
</evidence>